<dbReference type="PRINTS" id="PR01680">
    <property type="entry name" value="TNFACTORR6"/>
</dbReference>
<dbReference type="PROSITE" id="PS50050">
    <property type="entry name" value="TNFR_NGFR_2"/>
    <property type="match status" value="1"/>
</dbReference>
<dbReference type="PANTHER" id="PTHR47139:SF4">
    <property type="entry name" value="TUMOR NECROSIS FACTOR RECEPTOR SUPERFAMILY MEMBER 9 ISOFORM X1-RELATED"/>
    <property type="match status" value="1"/>
</dbReference>
<feature type="domain" description="TNFR-Cys" evidence="4">
    <location>
        <begin position="64"/>
        <end position="104"/>
    </location>
</feature>
<evidence type="ECO:0000313" key="6">
    <source>
        <dbReference type="Proteomes" id="UP000694700"/>
    </source>
</evidence>
<dbReference type="Pfam" id="PF00020">
    <property type="entry name" value="TNFR_c6"/>
    <property type="match status" value="1"/>
</dbReference>
<feature type="repeat" description="TNFR-Cys" evidence="1">
    <location>
        <begin position="64"/>
        <end position="104"/>
    </location>
</feature>
<accession>A0A8C1ZHE4</accession>
<evidence type="ECO:0000256" key="1">
    <source>
        <dbReference type="PROSITE-ProRule" id="PRU00206"/>
    </source>
</evidence>
<dbReference type="InterPro" id="IPR008063">
    <property type="entry name" value="Fas_rcpt"/>
</dbReference>
<comment type="caution">
    <text evidence="1">Lacks conserved residue(s) required for the propagation of feature annotation.</text>
</comment>
<evidence type="ECO:0000313" key="5">
    <source>
        <dbReference type="Ensembl" id="ENSCCRP00015080007.1"/>
    </source>
</evidence>
<dbReference type="AlphaFoldDB" id="A0A8C1ZHE4"/>
<dbReference type="InterPro" id="IPR001368">
    <property type="entry name" value="TNFR/NGFR_Cys_rich_reg"/>
</dbReference>
<dbReference type="PANTHER" id="PTHR47139">
    <property type="entry name" value="TUMOR NECROSIS FACTOR RECEPTOR SUPERFAMILY MEMBER 9"/>
    <property type="match status" value="1"/>
</dbReference>
<sequence length="332" mass="36674">MKLILGLILVVSVLVLAAGHIVESGCQDFNFDLKDSNRKCCKKCKPGNRLVASCGEDPNALCTPCDKDKFIADGNPMVCMICDKCSGKNSQVKVNCTASSNTVCECKAGYRCSSDKCSRCIEECGKGRQPSATGCEPCPPGTYNDKIHQYCGNWTKCMQPDNQIIVPGNAYTDVICGPKQDTKPTVLPANDTESEVTVILIIFGLIGIAVPLATILFLEWRRGKATQKPHVEKETHAGKHLCVLSLVIQHIGLLESSCIFMHLPNMNMFFCVSFAQQENRLKCLFLMSQASVFLSRSTAVAIRVRRPRWSHRISGLWKHELVLCSKLNINQR</sequence>
<keyword evidence="2" id="KW-0812">Transmembrane</keyword>
<keyword evidence="2" id="KW-0472">Membrane</keyword>
<dbReference type="GO" id="GO:0016020">
    <property type="term" value="C:membrane"/>
    <property type="evidence" value="ECO:0007669"/>
    <property type="project" value="InterPro"/>
</dbReference>
<feature type="chain" id="PRO_5034681015" evidence="3">
    <location>
        <begin position="20"/>
        <end position="332"/>
    </location>
</feature>
<dbReference type="Proteomes" id="UP000694700">
    <property type="component" value="Unplaced"/>
</dbReference>
<protein>
    <submittedName>
        <fullName evidence="5">Tumor necrosis factor receptor superfamily, member 9b</fullName>
    </submittedName>
</protein>
<dbReference type="GO" id="GO:0042127">
    <property type="term" value="P:regulation of cell population proliferation"/>
    <property type="evidence" value="ECO:0007669"/>
    <property type="project" value="TreeGrafter"/>
</dbReference>
<keyword evidence="2" id="KW-1133">Transmembrane helix</keyword>
<reference evidence="5" key="1">
    <citation type="submission" date="2025-08" db="UniProtKB">
        <authorList>
            <consortium name="Ensembl"/>
        </authorList>
    </citation>
    <scope>IDENTIFICATION</scope>
</reference>
<dbReference type="SUPFAM" id="SSF57586">
    <property type="entry name" value="TNF receptor-like"/>
    <property type="match status" value="2"/>
</dbReference>
<dbReference type="Ensembl" id="ENSCCRT00015082622.1">
    <property type="protein sequence ID" value="ENSCCRP00015080007.1"/>
    <property type="gene ID" value="ENSCCRG00015032372.1"/>
</dbReference>
<dbReference type="PROSITE" id="PS00652">
    <property type="entry name" value="TNFR_NGFR_1"/>
    <property type="match status" value="2"/>
</dbReference>
<dbReference type="GO" id="GO:0006955">
    <property type="term" value="P:immune response"/>
    <property type="evidence" value="ECO:0007669"/>
    <property type="project" value="InterPro"/>
</dbReference>
<organism evidence="5 6">
    <name type="scientific">Cyprinus carpio</name>
    <name type="common">Common carp</name>
    <dbReference type="NCBI Taxonomy" id="7962"/>
    <lineage>
        <taxon>Eukaryota</taxon>
        <taxon>Metazoa</taxon>
        <taxon>Chordata</taxon>
        <taxon>Craniata</taxon>
        <taxon>Vertebrata</taxon>
        <taxon>Euteleostomi</taxon>
        <taxon>Actinopterygii</taxon>
        <taxon>Neopterygii</taxon>
        <taxon>Teleostei</taxon>
        <taxon>Ostariophysi</taxon>
        <taxon>Cypriniformes</taxon>
        <taxon>Cyprinidae</taxon>
        <taxon>Cyprininae</taxon>
        <taxon>Cyprinus</taxon>
    </lineage>
</organism>
<evidence type="ECO:0000256" key="3">
    <source>
        <dbReference type="SAM" id="SignalP"/>
    </source>
</evidence>
<evidence type="ECO:0000259" key="4">
    <source>
        <dbReference type="PROSITE" id="PS50050"/>
    </source>
</evidence>
<dbReference type="GO" id="GO:0007165">
    <property type="term" value="P:signal transduction"/>
    <property type="evidence" value="ECO:0007669"/>
    <property type="project" value="InterPro"/>
</dbReference>
<feature type="transmembrane region" description="Helical" evidence="2">
    <location>
        <begin position="198"/>
        <end position="220"/>
    </location>
</feature>
<name>A0A8C1ZHE4_CYPCA</name>
<keyword evidence="3" id="KW-0732">Signal</keyword>
<feature type="signal peptide" evidence="3">
    <location>
        <begin position="1"/>
        <end position="19"/>
    </location>
</feature>
<dbReference type="SMART" id="SM00208">
    <property type="entry name" value="TNFR"/>
    <property type="match status" value="3"/>
</dbReference>
<evidence type="ECO:0000256" key="2">
    <source>
        <dbReference type="SAM" id="Phobius"/>
    </source>
</evidence>
<proteinExistence type="predicted"/>
<dbReference type="Gene3D" id="2.10.50.10">
    <property type="entry name" value="Tumor Necrosis Factor Receptor, subunit A, domain 2"/>
    <property type="match status" value="2"/>
</dbReference>
<dbReference type="GO" id="GO:0006915">
    <property type="term" value="P:apoptotic process"/>
    <property type="evidence" value="ECO:0007669"/>
    <property type="project" value="InterPro"/>
</dbReference>
<dbReference type="GO" id="GO:0004888">
    <property type="term" value="F:transmembrane signaling receptor activity"/>
    <property type="evidence" value="ECO:0007669"/>
    <property type="project" value="InterPro"/>
</dbReference>